<feature type="region of interest" description="Disordered" evidence="1">
    <location>
        <begin position="175"/>
        <end position="229"/>
    </location>
</feature>
<protein>
    <submittedName>
        <fullName evidence="2">Uncharacterized protein</fullName>
    </submittedName>
</protein>
<dbReference type="EMBL" id="AHNR02000063">
    <property type="protein sequence ID" value="EKR53860.1"/>
    <property type="molecule type" value="Genomic_DNA"/>
</dbReference>
<evidence type="ECO:0000313" key="2">
    <source>
        <dbReference type="EMBL" id="EKR53860.1"/>
    </source>
</evidence>
<dbReference type="AlphaFoldDB" id="A0A0E2D1V6"/>
<accession>A0A0E2D1V6</accession>
<sequence length="229" mass="25255">MFLASRVFMGTPTKISSFKYFKFMGKAMIQPLVAIKYHSLHYYSLLLHFLVILFFSVFGNCMGGTLFEPGGRVRAPALYDSATIIRTSGYDILEESEGESSTFFILGIIPITNPISIDYALSQAVQKVPGGRSIVNIKVWHETHVMFPLGTVSVLKVKGKVIGNKEESERLRLEEQLKKETETTTKSNFQTQHEKQDSNPSSGGISVSGEKRSSDSSSSGISVGGKKKD</sequence>
<gene>
    <name evidence="2" type="ORF">LEP1GSC105_0446</name>
</gene>
<evidence type="ECO:0000256" key="1">
    <source>
        <dbReference type="SAM" id="MobiDB-lite"/>
    </source>
</evidence>
<proteinExistence type="predicted"/>
<organism evidence="2 3">
    <name type="scientific">Leptospira interrogans str. UI 12758</name>
    <dbReference type="NCBI Taxonomy" id="1049938"/>
    <lineage>
        <taxon>Bacteria</taxon>
        <taxon>Pseudomonadati</taxon>
        <taxon>Spirochaetota</taxon>
        <taxon>Spirochaetia</taxon>
        <taxon>Leptospirales</taxon>
        <taxon>Leptospiraceae</taxon>
        <taxon>Leptospira</taxon>
    </lineage>
</organism>
<evidence type="ECO:0000313" key="3">
    <source>
        <dbReference type="Proteomes" id="UP000001340"/>
    </source>
</evidence>
<name>A0A0E2D1V6_LEPIR</name>
<dbReference type="Proteomes" id="UP000001340">
    <property type="component" value="Unassembled WGS sequence"/>
</dbReference>
<comment type="caution">
    <text evidence="2">The sequence shown here is derived from an EMBL/GenBank/DDBJ whole genome shotgun (WGS) entry which is preliminary data.</text>
</comment>
<dbReference type="GeneID" id="61141410"/>
<dbReference type="RefSeq" id="WP_000477913.1">
    <property type="nucleotide sequence ID" value="NZ_AHNR02000063.1"/>
</dbReference>
<reference evidence="2 3" key="1">
    <citation type="submission" date="2012-10" db="EMBL/GenBank/DDBJ databases">
        <authorList>
            <person name="Harkins D.M."/>
            <person name="Durkin A.S."/>
            <person name="Brinkac L.M."/>
            <person name="Haft D.H."/>
            <person name="Selengut J.D."/>
            <person name="Sanka R."/>
            <person name="DePew J."/>
            <person name="Purushe J."/>
            <person name="Chanthongthip A."/>
            <person name="Lattana O."/>
            <person name="Phetsouvanh R."/>
            <person name="Newton P.N."/>
            <person name="Vinetz J.M."/>
            <person name="Sutton G.G."/>
            <person name="Nierman W.C."/>
            <person name="Fouts D.E."/>
        </authorList>
    </citation>
    <scope>NUCLEOTIDE SEQUENCE [LARGE SCALE GENOMIC DNA]</scope>
    <source>
        <strain evidence="2 3">UI 12758</strain>
    </source>
</reference>